<dbReference type="Pfam" id="PF25360">
    <property type="entry name" value="TPR_ATM"/>
    <property type="match status" value="1"/>
</dbReference>
<dbReference type="Proteomes" id="UP001633002">
    <property type="component" value="Unassembled WGS sequence"/>
</dbReference>
<comment type="caution">
    <text evidence="3">The sequence shown here is derived from an EMBL/GenBank/DDBJ whole genome shotgun (WGS) entry which is preliminary data.</text>
</comment>
<dbReference type="Pfam" id="PF11640">
    <property type="entry name" value="TAN"/>
    <property type="match status" value="1"/>
</dbReference>
<dbReference type="SUPFAM" id="SSF48371">
    <property type="entry name" value="ARM repeat"/>
    <property type="match status" value="1"/>
</dbReference>
<dbReference type="InterPro" id="IPR011009">
    <property type="entry name" value="Kinase-like_dom_sf"/>
</dbReference>
<dbReference type="PROSITE" id="PS51189">
    <property type="entry name" value="FAT"/>
    <property type="match status" value="1"/>
</dbReference>
<dbReference type="PANTHER" id="PTHR37079">
    <property type="entry name" value="SERINE/THREONINE-PROTEIN KINASE ATM"/>
    <property type="match status" value="1"/>
</dbReference>
<dbReference type="PROSITE" id="PS50817">
    <property type="entry name" value="INTEIN_N_TER"/>
    <property type="match status" value="1"/>
</dbReference>
<feature type="region of interest" description="Disordered" evidence="1">
    <location>
        <begin position="1913"/>
        <end position="1960"/>
    </location>
</feature>
<dbReference type="InterPro" id="IPR016024">
    <property type="entry name" value="ARM-type_fold"/>
</dbReference>
<dbReference type="InterPro" id="IPR014009">
    <property type="entry name" value="PIK_FAT"/>
</dbReference>
<dbReference type="InterPro" id="IPR003151">
    <property type="entry name" value="PIK-rel_kinase_FAT"/>
</dbReference>
<evidence type="ECO:0000256" key="1">
    <source>
        <dbReference type="SAM" id="MobiDB-lite"/>
    </source>
</evidence>
<feature type="compositionally biased region" description="Basic and acidic residues" evidence="1">
    <location>
        <begin position="1920"/>
        <end position="1929"/>
    </location>
</feature>
<protein>
    <recommendedName>
        <fullName evidence="2">FAT domain-containing protein</fullName>
    </recommendedName>
</protein>
<evidence type="ECO:0000259" key="2">
    <source>
        <dbReference type="PROSITE" id="PS51189"/>
    </source>
</evidence>
<evidence type="ECO:0000313" key="3">
    <source>
        <dbReference type="EMBL" id="KAL3675793.1"/>
    </source>
</evidence>
<dbReference type="InterPro" id="IPR057445">
    <property type="entry name" value="ATM_TPR"/>
</dbReference>
<proteinExistence type="predicted"/>
<reference evidence="3 4" key="1">
    <citation type="submission" date="2024-09" db="EMBL/GenBank/DDBJ databases">
        <title>Chromosome-scale assembly of Riccia sorocarpa.</title>
        <authorList>
            <person name="Paukszto L."/>
        </authorList>
    </citation>
    <scope>NUCLEOTIDE SEQUENCE [LARGE SCALE GENOMIC DNA]</scope>
    <source>
        <strain evidence="3">LP-2024</strain>
        <tissue evidence="3">Aerial parts of the thallus</tissue>
    </source>
</reference>
<gene>
    <name evidence="3" type="ORF">R1sor_025741</name>
</gene>
<accession>A0ABD3G9G6</accession>
<dbReference type="InterPro" id="IPR021668">
    <property type="entry name" value="TAN"/>
</dbReference>
<dbReference type="InterPro" id="IPR038980">
    <property type="entry name" value="ATM_plant"/>
</dbReference>
<dbReference type="Gene3D" id="3.30.1010.10">
    <property type="entry name" value="Phosphatidylinositol 3-kinase Catalytic Subunit, Chain A, domain 4"/>
    <property type="match status" value="1"/>
</dbReference>
<dbReference type="InterPro" id="IPR006141">
    <property type="entry name" value="Intein_N"/>
</dbReference>
<sequence length="2836" mass="318077">MFGVSVRDVEEMNNKLVSDKAKVREEGLKTLQSFLQSTGYSSLWTLLDEETSRLDHHGRIRSSTWPGILHALCLSIENEVAASKRKAPKAAVVKTLRNFVSKAEDTSRPGQHLSLLRKVKRLFQHVLEILQRVPSYVSDYNIILCQLLHVFEYRMRMGKKIYADLVHFYLEKAKEISRTITADVSLGKEEAFRNSSTLHVLLQHPPGDFPEVLLVNVVDDFVDIFMHLGDEGRIAKKLLASLNSFLLMNGLNIGSATVNIHASMKTFMHRIWLTTRDRELKDGLVLYARIQLNLRYILASSGSQEISDLLELVEKELDQSGVALSALYRVDVLKEERPSTVSRALRSFLELSATVLFEAITSSGVLRPRDGKKRRKTDICSVIKDRLVDGKFLWSGAFCLLIRRFGTQLPADVSLSWLEGVASGLERIMLEGINARVFEGPLWSLRCIQELASVWWKRSPLLSEPSSGGSVAHNSKEDAVWQSIWNALLHLLPLLSNVQVMVEETFRLLGILAGQGLVPTCSVPQDFWDNHRFDEVPTGNLLYFITALFGSPSSQVVTRDWKIRKRLLDWCMTSLEVQEIHRARFLFGEQNSPKLLSAAVLALALGVTYGKSNPRKNLQSLKKEISWPSLETEPYLEADEADREQELELAVLNRTECVLVGAKDKGQDHSVDPFASKFQLPPSNSDVLLKMTAEHFLRHAAVATDSSEPCSLSQLLHLGTVIAVCIDGVKSTTQRRGQIPRDWRPEGLLWVKLSNILDRGVNSLCSISASFLSEASPPLAQKNTLLQHFSPSALQSIQVFVDCSGCCKLVADGGRVSSQQNLSSPEPFLKRFVTAACQAYSAACNMSSMSDGDAHSGVKDPFLIDLEKPSQDTVASKRVADLDFDLDTSPGIAGGNIGDTASMATRSASPSNMHDRTANWKSIFLQITAAIGKVLPDDTCTSLMNLLIDDKDLQVQGHILLTVCSMMSVVSSVHLSPVVRKIQDLVVDCAQSETTRALVLSALDGLFKALLSSRTSMMSPTSARVTNRKENKLLPPQVSENIAELIKKIVDTGLIFWKTRVTLLDVLSEFIGLDPNAAQALIDKFLVLLHDPEYKVRLNLSRRVSVLFETWDGHDELLSDICANFGAKIGLMTAGEGYTAGETIKSPHQVVMAETALLSLGEIAVSSEKIESNVVFMICAHVAMNPQLRSLGCAIVDEVANRLMYSNRWKYVEQVAGQLLTNWVMANLEVSSLLEVREVLAESSDVRDFFQQCCPWLLPALVFCGRSEQISWLAKVLAISVPELMKQHFVSIFAGILPLHLGSAKGIGRQAADALQVSMLTLADITEDERDALIQRQLVPIVCALFGLCSTREKPVLPYFTKERIVTSVKTVVDGFLESEQVSQDDRLVDKMQIFRADRVFLLLLQLHQDMVAAHHARHRRNILLCLGALIQVLELRVAVPSTCRYIILIILQSMELKDLQEQCCELMENLLDKLYSSGSEVCYRILGEQLQVIVSKLVPLYVALERNSEVTLERTTSSQKQLSGNGYSHKLSSPVMVLLRQLTVGSSASLQKYVKDLEPFPDLPSFAPMRELQQQLSSKYTLAEEFVQFVRRAPKLPPKARASSLQNLCSQLSTRRKELYTRDQGNQEHQTWRCNPLVVKAVWRLLQLCDEDEDMILNDLAGEFLAAVGVGDPHAVVFHLPEKIDDYHVGFLDGPSISHPESGNDKDVNLDPELGLSHDLLKCILLQLRSYLFDSDVKVIQLAYKTLKGVLSTEEGQTVFLTFTPEEKTYLEMYSRGVNLKVAADMKDAAKRKSAENAVPLGDTYLWQTSGKTYDAWVCQLTYSLVEHTDEAILRLCQDMLAMKASLAELVFPHVFANLAGKFCSDVEFCNHISKQIEEHVFNNSNQSTRSLQLFLNMLNTLRQCYIKAGLKRTPGQPRRRESSRVDKGSVSVGSRSRRKNSSGDGQTDVSTDSPVSPHVDQGPTYWKKVYWLRIDYLATARAAQQCAAHFTSVLYVEHWCEEAFGSLTLGPPDFSSDDELPAHLDLLMRVYTRINEPDGVYGVVRSHKVTSQLLRYEHEGNWSKALENYDLLLRSSRSKQVGWKALISGGEYTGVAAEKSDSAKSKVLQSRQLSKGLMRALQQNGCSHILDMYSSGVSQQEDSIRLDSEFKEIQFEEAWRTGDWDYGSMKQAAEIRAPSKNGLSFHENLHSSLKYLAEGDEETFFSTLKCARQEIVTHITHTSLESTQNVNPLIVKLQMLDCVSEAWKMRWSMSRTQIASMADTLTWPMNSNVSGPHIPTSKQIDSFTASWQENLNRMQAYYELAEPYIAIRRVLLELLGLRKCIPEHLLQFSMFSRKAGRLNHAGIAIHELKLLCKTLLREEDADSVSVSRSNSPIARLSLAGQVEEAKMLWADGQQELAVNLAQHVLQLETDERRLPPLLCLTGKWLAETRSSSSHIILDSYLKRAVGLSESGKDGEGVLETSEMSRSHFRLAHYADALYRNHQERLMSSEWQAALRLRQHKAKELEALKKRLIILRADPHEDPSKVRECSMKFVELHRQLTLDNEEAQRLEDDKNQFLILALTSYGTCLSISNKYDLRVVFRLVSLWFNLSFCEHVIEAMQDTVQKVQTYKFLPLVYQIASRLGSSRESQGALSFQTPLTLLLEKMATDHPYHSLYQLFALANGDRIKEKQRGKNVFVVDVEKKRAAEELLDKLIAKQPELLLQIRKMIEIYIQLAELETTQKDANKKVAIPRNIRNIKHLELVPVITAPLPVDYSCRYPPDSFVHFKGFSEGITVMNGINAPKCIDCLGSDGKKYRQLAKSGNDDMRQDAVSFCPISSTKLDGQLVCNPG</sequence>
<evidence type="ECO:0000313" key="4">
    <source>
        <dbReference type="Proteomes" id="UP001633002"/>
    </source>
</evidence>
<organism evidence="3 4">
    <name type="scientific">Riccia sorocarpa</name>
    <dbReference type="NCBI Taxonomy" id="122646"/>
    <lineage>
        <taxon>Eukaryota</taxon>
        <taxon>Viridiplantae</taxon>
        <taxon>Streptophyta</taxon>
        <taxon>Embryophyta</taxon>
        <taxon>Marchantiophyta</taxon>
        <taxon>Marchantiopsida</taxon>
        <taxon>Marchantiidae</taxon>
        <taxon>Marchantiales</taxon>
        <taxon>Ricciaceae</taxon>
        <taxon>Riccia</taxon>
    </lineage>
</organism>
<dbReference type="SUPFAM" id="SSF56112">
    <property type="entry name" value="Protein kinase-like (PK-like)"/>
    <property type="match status" value="1"/>
</dbReference>
<dbReference type="Pfam" id="PF02259">
    <property type="entry name" value="FAT"/>
    <property type="match status" value="1"/>
</dbReference>
<keyword evidence="4" id="KW-1185">Reference proteome</keyword>
<name>A0ABD3G9G6_9MARC</name>
<dbReference type="EMBL" id="JBJQOH010000008">
    <property type="protein sequence ID" value="KAL3675793.1"/>
    <property type="molecule type" value="Genomic_DNA"/>
</dbReference>
<dbReference type="PANTHER" id="PTHR37079:SF4">
    <property type="entry name" value="SERINE_THREONINE-PROTEIN KINASE ATM"/>
    <property type="match status" value="1"/>
</dbReference>
<feature type="domain" description="FAT" evidence="2">
    <location>
        <begin position="1980"/>
        <end position="2669"/>
    </location>
</feature>